<comment type="similarity">
    <text evidence="3 15">Belongs to the citrate synthase family.</text>
</comment>
<dbReference type="Gene3D" id="1.10.580.10">
    <property type="entry name" value="Citrate Synthase, domain 1"/>
    <property type="match status" value="1"/>
</dbReference>
<dbReference type="SUPFAM" id="SSF48403">
    <property type="entry name" value="Ankyrin repeat"/>
    <property type="match status" value="3"/>
</dbReference>
<feature type="repeat" description="ANK" evidence="14">
    <location>
        <begin position="1052"/>
        <end position="1081"/>
    </location>
</feature>
<dbReference type="FunFam" id="1.10.230.10:FF:000001">
    <property type="entry name" value="Citrate synthase"/>
    <property type="match status" value="1"/>
</dbReference>
<evidence type="ECO:0000256" key="8">
    <source>
        <dbReference type="ARBA" id="ARBA00022946"/>
    </source>
</evidence>
<feature type="repeat" description="ANK" evidence="14">
    <location>
        <begin position="859"/>
        <end position="891"/>
    </location>
</feature>
<evidence type="ECO:0000256" key="15">
    <source>
        <dbReference type="RuleBase" id="RU000441"/>
    </source>
</evidence>
<keyword evidence="7" id="KW-0677">Repeat</keyword>
<feature type="repeat" description="ANK" evidence="14">
    <location>
        <begin position="675"/>
        <end position="708"/>
    </location>
</feature>
<dbReference type="InterPro" id="IPR051165">
    <property type="entry name" value="Multifunctional_ANK_Repeat"/>
</dbReference>
<comment type="subunit">
    <text evidence="4">Homodimer.</text>
</comment>
<feature type="repeat" description="ANK" evidence="14">
    <location>
        <begin position="709"/>
        <end position="741"/>
    </location>
</feature>
<dbReference type="InterPro" id="IPR016142">
    <property type="entry name" value="Citrate_synth-like_lrg_a-sub"/>
</dbReference>
<feature type="repeat" description="ANK" evidence="14">
    <location>
        <begin position="480"/>
        <end position="509"/>
    </location>
</feature>
<dbReference type="Pfam" id="PF00285">
    <property type="entry name" value="Citrate_synt"/>
    <property type="match status" value="1"/>
</dbReference>
<evidence type="ECO:0000256" key="2">
    <source>
        <dbReference type="ARBA" id="ARBA00004751"/>
    </source>
</evidence>
<evidence type="ECO:0000256" key="10">
    <source>
        <dbReference type="ARBA" id="ARBA00023128"/>
    </source>
</evidence>
<feature type="active site" evidence="13">
    <location>
        <position position="350"/>
    </location>
</feature>
<feature type="repeat" description="ANK" evidence="14">
    <location>
        <begin position="985"/>
        <end position="1014"/>
    </location>
</feature>
<dbReference type="InterPro" id="IPR036770">
    <property type="entry name" value="Ankyrin_rpt-contain_sf"/>
</dbReference>
<dbReference type="NCBIfam" id="NF007128">
    <property type="entry name" value="PRK09569.1"/>
    <property type="match status" value="1"/>
</dbReference>
<proteinExistence type="inferred from homology"/>
<dbReference type="PRINTS" id="PR01415">
    <property type="entry name" value="ANKYRIN"/>
</dbReference>
<dbReference type="SMART" id="SM00248">
    <property type="entry name" value="ANK"/>
    <property type="match status" value="28"/>
</dbReference>
<keyword evidence="10" id="KW-0496">Mitochondrion</keyword>
<reference evidence="16" key="2">
    <citation type="submission" date="2025-08" db="UniProtKB">
        <authorList>
            <consortium name="Ensembl"/>
        </authorList>
    </citation>
    <scope>IDENTIFICATION</scope>
</reference>
<dbReference type="InterPro" id="IPR036969">
    <property type="entry name" value="Citrate_synthase_sf"/>
</dbReference>
<dbReference type="InterPro" id="IPR016143">
    <property type="entry name" value="Citrate_synth-like_sm_a-sub"/>
</dbReference>
<dbReference type="InterPro" id="IPR002110">
    <property type="entry name" value="Ankyrin_rpt"/>
</dbReference>
<evidence type="ECO:0000256" key="9">
    <source>
        <dbReference type="ARBA" id="ARBA00023043"/>
    </source>
</evidence>
<evidence type="ECO:0000256" key="4">
    <source>
        <dbReference type="ARBA" id="ARBA00011738"/>
    </source>
</evidence>
<dbReference type="Pfam" id="PF00023">
    <property type="entry name" value="Ank"/>
    <property type="match status" value="5"/>
</dbReference>
<dbReference type="InterPro" id="IPR019810">
    <property type="entry name" value="Citrate_synthase_AS"/>
</dbReference>
<evidence type="ECO:0000256" key="3">
    <source>
        <dbReference type="ARBA" id="ARBA00010566"/>
    </source>
</evidence>
<feature type="repeat" description="ANK" evidence="14">
    <location>
        <begin position="1085"/>
        <end position="1117"/>
    </location>
</feature>
<dbReference type="GO" id="GO:0005759">
    <property type="term" value="C:mitochondrial matrix"/>
    <property type="evidence" value="ECO:0007669"/>
    <property type="project" value="UniProtKB-SubCell"/>
</dbReference>
<feature type="repeat" description="ANK" evidence="14">
    <location>
        <begin position="510"/>
        <end position="542"/>
    </location>
</feature>
<dbReference type="NCBIfam" id="TIGR01793">
    <property type="entry name" value="cit_synth_euk"/>
    <property type="match status" value="1"/>
</dbReference>
<evidence type="ECO:0000256" key="1">
    <source>
        <dbReference type="ARBA" id="ARBA00004305"/>
    </source>
</evidence>
<evidence type="ECO:0000256" key="6">
    <source>
        <dbReference type="ARBA" id="ARBA00022679"/>
    </source>
</evidence>
<feature type="repeat" description="ANK" evidence="14">
    <location>
        <begin position="775"/>
        <end position="807"/>
    </location>
</feature>
<protein>
    <recommendedName>
        <fullName evidence="15">Citrate synthase</fullName>
    </recommendedName>
</protein>
<dbReference type="PANTHER" id="PTHR24123:SF142">
    <property type="entry name" value="ANKYRIN"/>
    <property type="match status" value="1"/>
</dbReference>
<dbReference type="Proteomes" id="UP001501940">
    <property type="component" value="Chromosome 8"/>
</dbReference>
<feature type="repeat" description="ANK" evidence="14">
    <location>
        <begin position="576"/>
        <end position="608"/>
    </location>
</feature>
<evidence type="ECO:0000256" key="11">
    <source>
        <dbReference type="ARBA" id="ARBA00045710"/>
    </source>
</evidence>
<comment type="pathway">
    <text evidence="2">Carbohydrate metabolism; tricarboxylic acid cycle; isocitrate from oxaloacetate: step 1/2.</text>
</comment>
<dbReference type="GO" id="GO:0036440">
    <property type="term" value="F:citrate synthase activity"/>
    <property type="evidence" value="ECO:0007669"/>
    <property type="project" value="UniProtKB-EC"/>
</dbReference>
<feature type="repeat" description="ANK" evidence="14">
    <location>
        <begin position="543"/>
        <end position="575"/>
    </location>
</feature>
<feature type="repeat" description="ANK" evidence="14">
    <location>
        <begin position="1255"/>
        <end position="1287"/>
    </location>
</feature>
<feature type="repeat" description="ANK" evidence="14">
    <location>
        <begin position="444"/>
        <end position="476"/>
    </location>
</feature>
<dbReference type="FunFam" id="1.10.580.10:FF:000001">
    <property type="entry name" value="Citrate synthase"/>
    <property type="match status" value="1"/>
</dbReference>
<evidence type="ECO:0000313" key="16">
    <source>
        <dbReference type="Ensembl" id="ENSAOCP00000058456.1"/>
    </source>
</evidence>
<feature type="repeat" description="ANK" evidence="14">
    <location>
        <begin position="1015"/>
        <end position="1047"/>
    </location>
</feature>
<dbReference type="Gene3D" id="1.10.230.10">
    <property type="entry name" value="Cytochrome P450-Terp, domain 2"/>
    <property type="match status" value="1"/>
</dbReference>
<reference evidence="16" key="3">
    <citation type="submission" date="2025-09" db="UniProtKB">
        <authorList>
            <consortium name="Ensembl"/>
        </authorList>
    </citation>
    <scope>IDENTIFICATION</scope>
</reference>
<evidence type="ECO:0000256" key="14">
    <source>
        <dbReference type="PROSITE-ProRule" id="PRU00023"/>
    </source>
</evidence>
<evidence type="ECO:0000256" key="13">
    <source>
        <dbReference type="PIRSR" id="PIRSR610109-1"/>
    </source>
</evidence>
<reference evidence="16 17" key="1">
    <citation type="submission" date="2022-01" db="EMBL/GenBank/DDBJ databases">
        <title>A chromosome-scale genome assembly of the false clownfish, Amphiprion ocellaris.</title>
        <authorList>
            <person name="Ryu T."/>
        </authorList>
    </citation>
    <scope>NUCLEOTIDE SEQUENCE [LARGE SCALE GENOMIC DNA]</scope>
</reference>
<feature type="active site" evidence="13">
    <location>
        <position position="304"/>
    </location>
</feature>
<dbReference type="InterPro" id="IPR010109">
    <property type="entry name" value="Citrate_synthase_euk"/>
</dbReference>
<keyword evidence="8" id="KW-0809">Transit peptide</keyword>
<name>A0AAQ5Z2D9_AMPOC</name>
<dbReference type="PRINTS" id="PR00143">
    <property type="entry name" value="CITRTSNTHASE"/>
</dbReference>
<dbReference type="SUPFAM" id="SSF48256">
    <property type="entry name" value="Citrate synthase"/>
    <property type="match status" value="1"/>
</dbReference>
<feature type="repeat" description="ANK" evidence="14">
    <location>
        <begin position="1188"/>
        <end position="1210"/>
    </location>
</feature>
<dbReference type="PANTHER" id="PTHR24123">
    <property type="entry name" value="ANKYRIN REPEAT-CONTAINING"/>
    <property type="match status" value="1"/>
</dbReference>
<evidence type="ECO:0000256" key="7">
    <source>
        <dbReference type="ARBA" id="ARBA00022737"/>
    </source>
</evidence>
<evidence type="ECO:0000256" key="12">
    <source>
        <dbReference type="ARBA" id="ARBA00052478"/>
    </source>
</evidence>
<keyword evidence="17" id="KW-1185">Reference proteome</keyword>
<feature type="active site" evidence="13">
    <location>
        <position position="405"/>
    </location>
</feature>
<organism evidence="16 17">
    <name type="scientific">Amphiprion ocellaris</name>
    <name type="common">Clown anemonefish</name>
    <dbReference type="NCBI Taxonomy" id="80972"/>
    <lineage>
        <taxon>Eukaryota</taxon>
        <taxon>Metazoa</taxon>
        <taxon>Chordata</taxon>
        <taxon>Craniata</taxon>
        <taxon>Vertebrata</taxon>
        <taxon>Euteleostomi</taxon>
        <taxon>Actinopterygii</taxon>
        <taxon>Neopterygii</taxon>
        <taxon>Teleostei</taxon>
        <taxon>Neoteleostei</taxon>
        <taxon>Acanthomorphata</taxon>
        <taxon>Ovalentaria</taxon>
        <taxon>Pomacentridae</taxon>
        <taxon>Amphiprion</taxon>
    </lineage>
</organism>
<dbReference type="GeneTree" id="ENSGT00950000182908"/>
<keyword evidence="9 14" id="KW-0040">ANK repeat</keyword>
<sequence>MSFLTVSRLAPKLLNSKNATYFLVAARNASASSTSLKDVLADLIPKEQSRIKNFKQQYGKTNIGQITVDMVYGGMRGMKGLVYETSVLDPEEGIRFRGYSIPECQKLLPRAPGGEEPLPEGLFWLLVTGQVPTEEQVNWVSKEWAKRAALPSHVVTMLDNFPTNLHPMSQFSAAITALNSESSFARAYSEGVHKSKYWEFVYEDSMDLIAKLPCIAAKIYRNLYREGSSIGAIDSNLDWSHNFTNMLGYSDTQFTELMRLYLTIHSDHEGGNVSAHTSHLVGSALSDPYLSFSAAMNGLAGPLHGLANQEVLVWLTALQKELGGEVSDERMRDYIWNTLKSGRVVPGYGHAVLRKTDPRYTCQREFALKHLPNDSMFKLVAQLYKIVPNVLLEQGKAKNPWPNVDAHSGVLLQPPLVQAIFNRNAEEVQLLLHKKEDVNALDQERRTPLHAAACVGDVHIMDLLIESGASVNAKDHVWLTPLHRAAASRNERAVGLLLRRGAEANARDKFWQTPLHVAAANRATRCAEALLSQLSNLNMADRTGRTALHHAAQSGFQEMVKLLLNKGANLSAIDKKERQPIHCAAYLGHVEIVKLLVSRSADKSCKDKQGYTPLHAAAASGHIEIVKYLLRMGTEIDEPNGFGNTALHVACYMGQEAVATELVNHGANVNQPNKCGYTPLHLAAVSTNGALCLELLVNNGADVNQQSKEGKSPLHMAAIHGRFTRSQILIQNGGEIDCVDKYGNTPLHVAAKYGHELLISTLMTNGADTARRGIHGMFPLHLAVLYGFSDCCRKLLSSGQLYSIVSSMSKEHVLSAGFDINTPDNFGRTCLHAAASGGNVECLNLLLSSGTDLNKRDIMGRTPLHYAAANGRYQCTVTLVSAGAEVNEPDQTGCTPLHYSAASQAFSRVDRHFSGNHQNDEDEAKESYFCLEHLLDNGADPSMVNSKGYSAVHYAAYHGNKQNLELLLEMSFNALGDIESSIPVSPLHLAADKGHWQALRVLTETAAYVDMQDAAGRSVLYLAAQKGYARCVEVLLAQGASCLLNDNRLMWTPIHVAAANGHSDCLRMMIDYGEEGDLTNVADKFGQTPLMLAILGGHTDCVHFLLEKGALPDAKDKRGSTALHRGAVLGHDDCVTALLEHKASALCRDTQGRTPLHYAASRGHTEILASLMQAAMATDPQDKLLDNKQYTPLHWAAYKGHEDCLEVLLEFKTFIHEEGNPFTPLHCALMNGHSGAAERLLESAGVQMINTRDAKGRTPLHAAAFAEDVAGLQLVLRHGAEINAVDTSGCSALMVAADKGHSGTVAILLHRAKADLTLLDENRNTALHLACSKAHEMCALLILGEIHSPTLINATNSALQMPLHLAARNGLATVVQALLSRGATVLAVDEEGHTPALACAPNKDVADCLALILSTMKPFPQRDPSSCSCSSPTVSPSPGLNLLKHCGITATCAPLPSNGLHNGYVKDRHGAPVGLDGCLSE</sequence>
<keyword evidence="6 15" id="KW-0808">Transferase</keyword>
<evidence type="ECO:0000256" key="5">
    <source>
        <dbReference type="ARBA" id="ARBA00022532"/>
    </source>
</evidence>
<dbReference type="PROSITE" id="PS50297">
    <property type="entry name" value="ANK_REP_REGION"/>
    <property type="match status" value="19"/>
</dbReference>
<dbReference type="Ensembl" id="ENSAOCT00000083472.1">
    <property type="protein sequence ID" value="ENSAOCP00000058456.1"/>
    <property type="gene ID" value="ENSAOCG00000022018.2"/>
</dbReference>
<feature type="repeat" description="ANK" evidence="14">
    <location>
        <begin position="742"/>
        <end position="774"/>
    </location>
</feature>
<evidence type="ECO:0000313" key="17">
    <source>
        <dbReference type="Proteomes" id="UP001501940"/>
    </source>
</evidence>
<comment type="catalytic activity">
    <reaction evidence="12">
        <text>oxaloacetate + acetyl-CoA + H2O = citrate + CoA + H(+)</text>
        <dbReference type="Rhea" id="RHEA:16845"/>
        <dbReference type="ChEBI" id="CHEBI:15377"/>
        <dbReference type="ChEBI" id="CHEBI:15378"/>
        <dbReference type="ChEBI" id="CHEBI:16452"/>
        <dbReference type="ChEBI" id="CHEBI:16947"/>
        <dbReference type="ChEBI" id="CHEBI:57287"/>
        <dbReference type="ChEBI" id="CHEBI:57288"/>
        <dbReference type="EC" id="2.3.3.1"/>
    </reaction>
</comment>
<dbReference type="InterPro" id="IPR002020">
    <property type="entry name" value="Citrate_synthase"/>
</dbReference>
<feature type="repeat" description="ANK" evidence="14">
    <location>
        <begin position="826"/>
        <end position="858"/>
    </location>
</feature>
<dbReference type="GO" id="GO:0006101">
    <property type="term" value="P:citrate metabolic process"/>
    <property type="evidence" value="ECO:0007669"/>
    <property type="project" value="InterPro"/>
</dbReference>
<comment type="subcellular location">
    <subcellularLocation>
        <location evidence="1">Mitochondrion matrix</location>
    </subcellularLocation>
</comment>
<comment type="function">
    <text evidence="11">Key enzyme of the Krebs tricarboxylic acid cycle which catalyzes the synthesis of citrate from acetyl coenzyme A and oxaloacetate.</text>
</comment>
<feature type="repeat" description="ANK" evidence="14">
    <location>
        <begin position="1151"/>
        <end position="1183"/>
    </location>
</feature>
<feature type="repeat" description="ANK" evidence="14">
    <location>
        <begin position="642"/>
        <end position="674"/>
    </location>
</feature>
<feature type="repeat" description="ANK" evidence="14">
    <location>
        <begin position="1358"/>
        <end position="1390"/>
    </location>
</feature>
<dbReference type="Gene3D" id="1.25.40.20">
    <property type="entry name" value="Ankyrin repeat-containing domain"/>
    <property type="match status" value="13"/>
</dbReference>
<dbReference type="GO" id="GO:0006099">
    <property type="term" value="P:tricarboxylic acid cycle"/>
    <property type="evidence" value="ECO:0007669"/>
    <property type="project" value="UniProtKB-KW"/>
</dbReference>
<dbReference type="PROSITE" id="PS00480">
    <property type="entry name" value="CITRATE_SYNTHASE"/>
    <property type="match status" value="1"/>
</dbReference>
<accession>A0AAQ5Z2D9</accession>
<dbReference type="PROSITE" id="PS50088">
    <property type="entry name" value="ANK_REPEAT"/>
    <property type="match status" value="22"/>
</dbReference>
<feature type="repeat" description="ANK" evidence="14">
    <location>
        <begin position="609"/>
        <end position="641"/>
    </location>
</feature>
<dbReference type="Pfam" id="PF12796">
    <property type="entry name" value="Ank_2"/>
    <property type="match status" value="8"/>
</dbReference>
<feature type="repeat" description="ANK" evidence="14">
    <location>
        <begin position="1118"/>
        <end position="1150"/>
    </location>
</feature>
<keyword evidence="5" id="KW-0816">Tricarboxylic acid cycle</keyword>